<dbReference type="RefSeq" id="WP_152764650.1">
    <property type="nucleotide sequence ID" value="NZ_WHLY01000002.1"/>
</dbReference>
<protein>
    <submittedName>
        <fullName evidence="1">Uncharacterized protein</fullName>
    </submittedName>
</protein>
<evidence type="ECO:0000313" key="1">
    <source>
        <dbReference type="EMBL" id="MPR36598.1"/>
    </source>
</evidence>
<reference evidence="1 2" key="1">
    <citation type="submission" date="2019-10" db="EMBL/GenBank/DDBJ databases">
        <title>Draft Genome Sequence of Cytophagaceae sp. SJW1-29.</title>
        <authorList>
            <person name="Choi A."/>
        </authorList>
    </citation>
    <scope>NUCLEOTIDE SEQUENCE [LARGE SCALE GENOMIC DNA]</scope>
    <source>
        <strain evidence="1 2">SJW1-29</strain>
    </source>
</reference>
<comment type="caution">
    <text evidence="1">The sequence shown here is derived from an EMBL/GenBank/DDBJ whole genome shotgun (WGS) entry which is preliminary data.</text>
</comment>
<accession>A0A7C9BG08</accession>
<name>A0A7C9BG08_9BACT</name>
<proteinExistence type="predicted"/>
<dbReference type="AlphaFoldDB" id="A0A7C9BG08"/>
<gene>
    <name evidence="1" type="ORF">GBK04_25460</name>
</gene>
<keyword evidence="2" id="KW-1185">Reference proteome</keyword>
<organism evidence="1 2">
    <name type="scientific">Salmonirosea aquatica</name>
    <dbReference type="NCBI Taxonomy" id="2654236"/>
    <lineage>
        <taxon>Bacteria</taxon>
        <taxon>Pseudomonadati</taxon>
        <taxon>Bacteroidota</taxon>
        <taxon>Cytophagia</taxon>
        <taxon>Cytophagales</taxon>
        <taxon>Spirosomataceae</taxon>
        <taxon>Salmonirosea</taxon>
    </lineage>
</organism>
<sequence length="60" mass="6929">MDELVWNEIPVFVKQLGTHLAKQYGLKDRHGGDMDEWPDSLNKLKVREFPNPVTPNDIPV</sequence>
<dbReference type="EMBL" id="WHLY01000002">
    <property type="protein sequence ID" value="MPR36598.1"/>
    <property type="molecule type" value="Genomic_DNA"/>
</dbReference>
<dbReference type="Proteomes" id="UP000479293">
    <property type="component" value="Unassembled WGS sequence"/>
</dbReference>
<evidence type="ECO:0000313" key="2">
    <source>
        <dbReference type="Proteomes" id="UP000479293"/>
    </source>
</evidence>